<name>A0A069SN19_PHOVU</name>
<comment type="caution">
    <text evidence="1">The sequence shown here is derived from an EMBL/GenBank/DDBJ whole genome shotgun (WGS) entry which is preliminary data.</text>
</comment>
<sequence>MQRYSIGTYFQVYKSFKRGTLFGQMGEKWKFMKDWHRKKQKVLPY</sequence>
<proteinExistence type="predicted"/>
<dbReference type="AlphaFoldDB" id="A0A069SN19"/>
<dbReference type="PATRIC" id="fig|1339352.3.peg.2688"/>
<organism evidence="1 2">
    <name type="scientific">Phocaeicola vulgatus str. 3975 RP4</name>
    <dbReference type="NCBI Taxonomy" id="1339352"/>
    <lineage>
        <taxon>Bacteria</taxon>
        <taxon>Pseudomonadati</taxon>
        <taxon>Bacteroidota</taxon>
        <taxon>Bacteroidia</taxon>
        <taxon>Bacteroidales</taxon>
        <taxon>Bacteroidaceae</taxon>
        <taxon>Phocaeicola</taxon>
    </lineage>
</organism>
<protein>
    <submittedName>
        <fullName evidence="1">Uncharacterized protein</fullName>
    </submittedName>
</protein>
<dbReference type="EMBL" id="JNHM01000032">
    <property type="protein sequence ID" value="KDS53021.1"/>
    <property type="molecule type" value="Genomic_DNA"/>
</dbReference>
<dbReference type="Proteomes" id="UP000027661">
    <property type="component" value="Unassembled WGS sequence"/>
</dbReference>
<accession>A0A069SN19</accession>
<evidence type="ECO:0000313" key="1">
    <source>
        <dbReference type="EMBL" id="KDS53021.1"/>
    </source>
</evidence>
<reference evidence="1 2" key="1">
    <citation type="submission" date="2014-04" db="EMBL/GenBank/DDBJ databases">
        <authorList>
            <person name="Sears C."/>
            <person name="Carroll K."/>
            <person name="Sack B.R."/>
            <person name="Qadri F."/>
            <person name="Myers L.L."/>
            <person name="Chung G.-T."/>
            <person name="Escheverria P."/>
            <person name="Fraser C.M."/>
            <person name="Sadzewicz L."/>
            <person name="Shefchek K.A."/>
            <person name="Tallon L."/>
            <person name="Das S.P."/>
            <person name="Daugherty S."/>
            <person name="Mongodin E.F."/>
        </authorList>
    </citation>
    <scope>NUCLEOTIDE SEQUENCE [LARGE SCALE GENOMIC DNA]</scope>
    <source>
        <strain evidence="1 2">3975 RP4</strain>
    </source>
</reference>
<evidence type="ECO:0000313" key="2">
    <source>
        <dbReference type="Proteomes" id="UP000027661"/>
    </source>
</evidence>
<gene>
    <name evidence="1" type="ORF">M099_2794</name>
</gene>